<dbReference type="EMBL" id="OK169294">
    <property type="protein sequence ID" value="UCR91354.1"/>
    <property type="molecule type" value="Genomic_DNA"/>
</dbReference>
<name>A0A8K1J649_9CAUD</name>
<proteinExistence type="predicted"/>
<organism evidence="1">
    <name type="scientific">Vibrio phage Rostov 13</name>
    <dbReference type="NCBI Taxonomy" id="2875843"/>
    <lineage>
        <taxon>Viruses</taxon>
        <taxon>Duplodnaviria</taxon>
        <taxon>Heunggongvirae</taxon>
        <taxon>Uroviricota</taxon>
        <taxon>Caudoviricetes</taxon>
        <taxon>Autographivirales</taxon>
        <taxon>Autotranscriptaviridae</taxon>
        <taxon>Studiervirinae</taxon>
        <taxon>Chatterjeevirus</taxon>
    </lineage>
</organism>
<protein>
    <submittedName>
        <fullName evidence="1">Internal virion protein</fullName>
    </submittedName>
</protein>
<accession>A0A8K1J649</accession>
<dbReference type="InterPro" id="IPR038996">
    <property type="entry name" value="Gp14"/>
</dbReference>
<dbReference type="Pfam" id="PF24072">
    <property type="entry name" value="T7_gp14"/>
    <property type="match status" value="1"/>
</dbReference>
<reference evidence="1" key="1">
    <citation type="submission" date="2021-09" db="EMBL/GenBank/DDBJ databases">
        <authorList>
            <person name="Tyurina A.V."/>
            <person name="Gaevskaya N.E."/>
            <person name="Pisanov R.V."/>
            <person name="Pogozhova M.P."/>
            <person name="Vodopyanov A.S."/>
            <person name="Vodopyanov S.O."/>
        </authorList>
    </citation>
    <scope>NUCLEOTIDE SEQUENCE</scope>
</reference>
<evidence type="ECO:0000313" key="1">
    <source>
        <dbReference type="EMBL" id="UCR91354.1"/>
    </source>
</evidence>
<sequence>MKSMFHLSSFVKTLRIFLLKTLGRIMKMCDPVSGTLAALGAASGMMDYRNQNKAWAAAETARRKQNIEMVRQANLQDANLMIQDASNFEAIREEMNNATLDNIKAQGAVKLAISESNLEGRTTERVLRDVENVGLKTKGMLNDAYQRDYANIYAQRESVRNNLIGALSGSMAAPRPNAGDLFGSVLGGASQGYQIGSNLNSILESTPDTKLFGVETNRTTK</sequence>